<proteinExistence type="inferred from homology"/>
<dbReference type="PANTHER" id="PTHR48086:SF10">
    <property type="entry name" value="AGR155CP"/>
    <property type="match status" value="1"/>
</dbReference>
<dbReference type="Proteomes" id="UP000006790">
    <property type="component" value="Chromosome 7"/>
</dbReference>
<evidence type="ECO:0000256" key="1">
    <source>
        <dbReference type="ARBA" id="ARBA00004141"/>
    </source>
</evidence>
<keyword evidence="4 8" id="KW-0812">Transmembrane</keyword>
<dbReference type="InParanoid" id="G8JW47"/>
<dbReference type="GO" id="GO:0015606">
    <property type="term" value="F:spermidine transmembrane transporter activity"/>
    <property type="evidence" value="ECO:0007669"/>
    <property type="project" value="TreeGrafter"/>
</dbReference>
<dbReference type="eggNOG" id="ENOG502QU2F">
    <property type="taxonomic scope" value="Eukaryota"/>
</dbReference>
<evidence type="ECO:0000313" key="9">
    <source>
        <dbReference type="EMBL" id="AET41062.1"/>
    </source>
</evidence>
<dbReference type="PANTHER" id="PTHR48086">
    <property type="entry name" value="SODIUM/PROLINE SYMPORTER-RELATED"/>
    <property type="match status" value="1"/>
</dbReference>
<gene>
    <name evidence="9" type="ordered locus">Ecym_7216</name>
</gene>
<dbReference type="RefSeq" id="XP_003647879.1">
    <property type="nucleotide sequence ID" value="XM_003647831.1"/>
</dbReference>
<dbReference type="GO" id="GO:0005886">
    <property type="term" value="C:plasma membrane"/>
    <property type="evidence" value="ECO:0007669"/>
    <property type="project" value="TreeGrafter"/>
</dbReference>
<dbReference type="InterPro" id="IPR038377">
    <property type="entry name" value="Na/Glc_symporter_sf"/>
</dbReference>
<sequence length="517" mass="55984">MGSLSSVASNAIIWPTYIVMLVSASAIAYWKHDSKTFLSANGSQRAVPLALNFIASGVGCSVLVAYPEMANVAGLQGLLVYALTSALPMYVFAVFGPQIKKKCPNGFMLTEWVFQRYGTVAGLYLSACTILTLFLFMVSEIASLKQAVETLTKGGGLAVVIVECVVTTIYTTIGGFNISFITDSLQTLVFLFIWIISAIAFGCYVKVDRSLIEPSGLLKPTRLGWQLIYILTVAIFTNDFFLSGFWLRTFAAKSDKDLLIGCSLAAGILVFFFVVVGFTGILAVWGGYVPIGSEDPGSAFFVLLSELPSWIMGLVLTFVLVLSTCTLDSLQSALVSTISNDLFKNKLPLMYTRAIVGIVMIPVVIVGLIATDVLTIFLIVDLLSSAVVPVLMLGLWSKMDFLTAWEIIGGGLGGLFCVFLFGTAYYGNTRDGGRLLLISDGLYKNDWGAFGAMVAAPFGSLLVGFSILAIRSAVIYLRCRTTKKPFTVFTRKIVYHDQIYSKQDDVSITSKSPRGCH</sequence>
<organism evidence="9 10">
    <name type="scientific">Eremothecium cymbalariae (strain CBS 270.75 / DBVPG 7215 / KCTC 17166 / NRRL Y-17582)</name>
    <name type="common">Yeast</name>
    <dbReference type="NCBI Taxonomy" id="931890"/>
    <lineage>
        <taxon>Eukaryota</taxon>
        <taxon>Fungi</taxon>
        <taxon>Dikarya</taxon>
        <taxon>Ascomycota</taxon>
        <taxon>Saccharomycotina</taxon>
        <taxon>Saccharomycetes</taxon>
        <taxon>Saccharomycetales</taxon>
        <taxon>Saccharomycetaceae</taxon>
        <taxon>Eremothecium</taxon>
    </lineage>
</organism>
<keyword evidence="10" id="KW-1185">Reference proteome</keyword>
<dbReference type="OrthoDB" id="6132759at2759"/>
<feature type="transmembrane region" description="Helical" evidence="8">
    <location>
        <begin position="227"/>
        <end position="247"/>
    </location>
</feature>
<comment type="subcellular location">
    <subcellularLocation>
        <location evidence="1">Membrane</location>
        <topology evidence="1">Multi-pass membrane protein</topology>
    </subcellularLocation>
</comment>
<dbReference type="STRING" id="931890.G8JW47"/>
<reference evidence="10" key="1">
    <citation type="journal article" date="2012" name="G3 (Bethesda)">
        <title>Pichia sorbitophila, an interspecies yeast hybrid reveals early steps of genome resolution following polyploidization.</title>
        <authorList>
            <person name="Leh Louis V."/>
            <person name="Despons L."/>
            <person name="Friedrich A."/>
            <person name="Martin T."/>
            <person name="Durrens P."/>
            <person name="Casaregola S."/>
            <person name="Neuveglise C."/>
            <person name="Fairhead C."/>
            <person name="Marck C."/>
            <person name="Cruz J.A."/>
            <person name="Straub M.L."/>
            <person name="Kugler V."/>
            <person name="Sacerdot C."/>
            <person name="Uzunov Z."/>
            <person name="Thierry A."/>
            <person name="Weiss S."/>
            <person name="Bleykasten C."/>
            <person name="De Montigny J."/>
            <person name="Jacques N."/>
            <person name="Jung P."/>
            <person name="Lemaire M."/>
            <person name="Mallet S."/>
            <person name="Morel G."/>
            <person name="Richard G.F."/>
            <person name="Sarkar A."/>
            <person name="Savel G."/>
            <person name="Schacherer J."/>
            <person name="Seret M.L."/>
            <person name="Talla E."/>
            <person name="Samson G."/>
            <person name="Jubin C."/>
            <person name="Poulain J."/>
            <person name="Vacherie B."/>
            <person name="Barbe V."/>
            <person name="Pelletier E."/>
            <person name="Sherman D.J."/>
            <person name="Westhof E."/>
            <person name="Weissenbach J."/>
            <person name="Baret P.V."/>
            <person name="Wincker P."/>
            <person name="Gaillardin C."/>
            <person name="Dujon B."/>
            <person name="Souciet J.L."/>
        </authorList>
    </citation>
    <scope>NUCLEOTIDE SEQUENCE [LARGE SCALE GENOMIC DNA]</scope>
    <source>
        <strain evidence="10">CBS 270.75 / DBVPG 7215 / KCTC 17166 / NRRL Y-17582</strain>
    </source>
</reference>
<dbReference type="GeneID" id="11469457"/>
<feature type="transmembrane region" description="Helical" evidence="8">
    <location>
        <begin position="117"/>
        <end position="137"/>
    </location>
</feature>
<evidence type="ECO:0008006" key="11">
    <source>
        <dbReference type="Google" id="ProtNLM"/>
    </source>
</evidence>
<feature type="transmembrane region" description="Helical" evidence="8">
    <location>
        <begin position="307"/>
        <end position="330"/>
    </location>
</feature>
<name>G8JW47_ERECY</name>
<feature type="transmembrane region" description="Helical" evidence="8">
    <location>
        <begin position="188"/>
        <end position="207"/>
    </location>
</feature>
<feature type="transmembrane region" description="Helical" evidence="8">
    <location>
        <begin position="46"/>
        <end position="66"/>
    </location>
</feature>
<dbReference type="KEGG" id="erc:Ecym_7216"/>
<evidence type="ECO:0000256" key="3">
    <source>
        <dbReference type="ARBA" id="ARBA00022448"/>
    </source>
</evidence>
<evidence type="ECO:0000256" key="6">
    <source>
        <dbReference type="ARBA" id="ARBA00023136"/>
    </source>
</evidence>
<evidence type="ECO:0000256" key="4">
    <source>
        <dbReference type="ARBA" id="ARBA00022692"/>
    </source>
</evidence>
<dbReference type="AlphaFoldDB" id="G8JW47"/>
<evidence type="ECO:0000256" key="2">
    <source>
        <dbReference type="ARBA" id="ARBA00006434"/>
    </source>
</evidence>
<accession>G8JW47</accession>
<comment type="similarity">
    <text evidence="2 7">Belongs to the sodium:solute symporter (SSF) (TC 2.A.21) family.</text>
</comment>
<feature type="transmembrane region" description="Helical" evidence="8">
    <location>
        <begin position="351"/>
        <end position="370"/>
    </location>
</feature>
<dbReference type="Pfam" id="PF00474">
    <property type="entry name" value="SSF"/>
    <property type="match status" value="1"/>
</dbReference>
<evidence type="ECO:0000256" key="8">
    <source>
        <dbReference type="SAM" id="Phobius"/>
    </source>
</evidence>
<feature type="transmembrane region" description="Helical" evidence="8">
    <location>
        <begin position="259"/>
        <end position="287"/>
    </location>
</feature>
<dbReference type="Gene3D" id="1.20.1730.10">
    <property type="entry name" value="Sodium/glucose cotransporter"/>
    <property type="match status" value="1"/>
</dbReference>
<keyword evidence="5 8" id="KW-1133">Transmembrane helix</keyword>
<evidence type="ECO:0000256" key="7">
    <source>
        <dbReference type="RuleBase" id="RU362091"/>
    </source>
</evidence>
<dbReference type="OMA" id="NIWYIRA"/>
<feature type="transmembrane region" description="Helical" evidence="8">
    <location>
        <begin position="78"/>
        <end position="96"/>
    </location>
</feature>
<evidence type="ECO:0000256" key="5">
    <source>
        <dbReference type="ARBA" id="ARBA00022989"/>
    </source>
</evidence>
<protein>
    <recommendedName>
        <fullName evidence="11">Urea transport protein</fullName>
    </recommendedName>
</protein>
<dbReference type="InterPro" id="IPR050277">
    <property type="entry name" value="Sodium:Solute_Symporter"/>
</dbReference>
<dbReference type="EMBL" id="CP002503">
    <property type="protein sequence ID" value="AET41062.1"/>
    <property type="molecule type" value="Genomic_DNA"/>
</dbReference>
<feature type="transmembrane region" description="Helical" evidence="8">
    <location>
        <begin position="376"/>
        <end position="395"/>
    </location>
</feature>
<dbReference type="PROSITE" id="PS50283">
    <property type="entry name" value="NA_SOLUT_SYMP_3"/>
    <property type="match status" value="1"/>
</dbReference>
<dbReference type="InterPro" id="IPR001734">
    <property type="entry name" value="Na/solute_symporter"/>
</dbReference>
<feature type="transmembrane region" description="Helical" evidence="8">
    <location>
        <begin position="12"/>
        <end position="30"/>
    </location>
</feature>
<keyword evidence="3" id="KW-0813">Transport</keyword>
<feature type="transmembrane region" description="Helical" evidence="8">
    <location>
        <begin position="407"/>
        <end position="427"/>
    </location>
</feature>
<evidence type="ECO:0000313" key="10">
    <source>
        <dbReference type="Proteomes" id="UP000006790"/>
    </source>
</evidence>
<dbReference type="HOGENOM" id="CLU_023225_0_0_1"/>
<keyword evidence="6 8" id="KW-0472">Membrane</keyword>
<feature type="transmembrane region" description="Helical" evidence="8">
    <location>
        <begin position="447"/>
        <end position="470"/>
    </location>
</feature>
<feature type="transmembrane region" description="Helical" evidence="8">
    <location>
        <begin position="157"/>
        <end position="176"/>
    </location>
</feature>